<dbReference type="PRINTS" id="PR00412">
    <property type="entry name" value="EPOXHYDRLASE"/>
</dbReference>
<dbReference type="InterPro" id="IPR000073">
    <property type="entry name" value="AB_hydrolase_1"/>
</dbReference>
<dbReference type="RefSeq" id="WP_190578294.1">
    <property type="nucleotide sequence ID" value="NZ_CAWPQU010000007.1"/>
</dbReference>
<accession>A0ABR8C9T6</accession>
<reference evidence="2 3" key="1">
    <citation type="journal article" date="2020" name="ISME J.">
        <title>Comparative genomics reveals insights into cyanobacterial evolution and habitat adaptation.</title>
        <authorList>
            <person name="Chen M.Y."/>
            <person name="Teng W.K."/>
            <person name="Zhao L."/>
            <person name="Hu C.X."/>
            <person name="Zhou Y.K."/>
            <person name="Han B.P."/>
            <person name="Song L.R."/>
            <person name="Shu W.S."/>
        </authorList>
    </citation>
    <scope>NUCLEOTIDE SEQUENCE [LARGE SCALE GENOMIC DNA]</scope>
    <source>
        <strain evidence="2 3">FACHB-1050</strain>
    </source>
</reference>
<dbReference type="InterPro" id="IPR029058">
    <property type="entry name" value="AB_hydrolase_fold"/>
</dbReference>
<dbReference type="PANTHER" id="PTHR46438">
    <property type="entry name" value="ALPHA/BETA-HYDROLASES SUPERFAMILY PROTEIN"/>
    <property type="match status" value="1"/>
</dbReference>
<dbReference type="GO" id="GO:0016787">
    <property type="term" value="F:hydrolase activity"/>
    <property type="evidence" value="ECO:0007669"/>
    <property type="project" value="UniProtKB-KW"/>
</dbReference>
<evidence type="ECO:0000313" key="2">
    <source>
        <dbReference type="EMBL" id="MBD2317454.1"/>
    </source>
</evidence>
<dbReference type="InterPro" id="IPR000639">
    <property type="entry name" value="Epox_hydrolase-like"/>
</dbReference>
<feature type="domain" description="AB hydrolase-1" evidence="1">
    <location>
        <begin position="65"/>
        <end position="311"/>
    </location>
</feature>
<dbReference type="Pfam" id="PF00561">
    <property type="entry name" value="Abhydrolase_1"/>
    <property type="match status" value="1"/>
</dbReference>
<keyword evidence="2" id="KW-0378">Hydrolase</keyword>
<organism evidence="2 3">
    <name type="scientific">Phormidium tenue FACHB-1050</name>
    <dbReference type="NCBI Taxonomy" id="2692857"/>
    <lineage>
        <taxon>Bacteria</taxon>
        <taxon>Bacillati</taxon>
        <taxon>Cyanobacteriota</taxon>
        <taxon>Cyanophyceae</taxon>
        <taxon>Oscillatoriophycideae</taxon>
        <taxon>Oscillatoriales</taxon>
        <taxon>Oscillatoriaceae</taxon>
        <taxon>Phormidium</taxon>
    </lineage>
</organism>
<evidence type="ECO:0000313" key="3">
    <source>
        <dbReference type="Proteomes" id="UP000618445"/>
    </source>
</evidence>
<comment type="caution">
    <text evidence="2">The sequence shown here is derived from an EMBL/GenBank/DDBJ whole genome shotgun (WGS) entry which is preliminary data.</text>
</comment>
<dbReference type="Proteomes" id="UP000618445">
    <property type="component" value="Unassembled WGS sequence"/>
</dbReference>
<dbReference type="PANTHER" id="PTHR46438:SF2">
    <property type="entry name" value="ALPHA_BETA-HYDROLASES SUPERFAMILY PROTEIN"/>
    <property type="match status" value="1"/>
</dbReference>
<proteinExistence type="predicted"/>
<keyword evidence="3" id="KW-1185">Reference proteome</keyword>
<dbReference type="EMBL" id="JACJQY010000015">
    <property type="protein sequence ID" value="MBD2317454.1"/>
    <property type="molecule type" value="Genomic_DNA"/>
</dbReference>
<protein>
    <submittedName>
        <fullName evidence="2">Alpha/beta fold hydrolase</fullName>
    </submittedName>
</protein>
<dbReference type="SUPFAM" id="SSF53474">
    <property type="entry name" value="alpha/beta-Hydrolases"/>
    <property type="match status" value="1"/>
</dbReference>
<sequence length="326" mass="36043">MTIAGRQPKIINSHQITQKSSISPRVTAVLTTENTETRDRLLSPLQTWTWRGYKIQYSVTGTGTPLVLIHGFGASIGHWKKNIPAFAEAGYQVFAIDLLGFGGSAKPALDYSLELWEELLKDFHQELVQQPAIFIGNSIGALLALMLTTNYPELAIGAVLLNAAGGLNHRPEELNLPLRLVMGAFAKLVSSEVTGKFVFNQVRQKRNIRNSLRQVYRNHQAIDDELVDMLYQPSCDEGAQKVFSSILTAPAGPRTSDLLANVEKPLLVLWGDADPWTPINGAKVYEEASKTKDIQVIPIPNTGHCPHDDRPEIVNALVIHWLQKLA</sequence>
<name>A0ABR8C9T6_9CYAN</name>
<gene>
    <name evidence="2" type="ORF">H6G05_11435</name>
</gene>
<dbReference type="PRINTS" id="PR00111">
    <property type="entry name" value="ABHYDROLASE"/>
</dbReference>
<evidence type="ECO:0000259" key="1">
    <source>
        <dbReference type="Pfam" id="PF00561"/>
    </source>
</evidence>
<dbReference type="Gene3D" id="3.40.50.1820">
    <property type="entry name" value="alpha/beta hydrolase"/>
    <property type="match status" value="1"/>
</dbReference>